<proteinExistence type="predicted"/>
<dbReference type="InterPro" id="IPR043519">
    <property type="entry name" value="NT_sf"/>
</dbReference>
<dbReference type="CDD" id="cd05403">
    <property type="entry name" value="NT_KNTase_like"/>
    <property type="match status" value="1"/>
</dbReference>
<dbReference type="AlphaFoldDB" id="A0AAE3MDI0"/>
<gene>
    <name evidence="2" type="ORF">OM074_09170</name>
</gene>
<dbReference type="Proteomes" id="UP001207408">
    <property type="component" value="Unassembled WGS sequence"/>
</dbReference>
<accession>A0AAE3MDI0</accession>
<evidence type="ECO:0000313" key="2">
    <source>
        <dbReference type="EMBL" id="MCW3805798.1"/>
    </source>
</evidence>
<comment type="caution">
    <text evidence="2">The sequence shown here is derived from an EMBL/GenBank/DDBJ whole genome shotgun (WGS) entry which is preliminary data.</text>
</comment>
<reference evidence="2" key="1">
    <citation type="submission" date="2022-10" db="EMBL/GenBank/DDBJ databases">
        <authorList>
            <person name="Yu W.X."/>
        </authorList>
    </citation>
    <scope>NUCLEOTIDE SEQUENCE</scope>
    <source>
        <strain evidence="2">D04</strain>
    </source>
</reference>
<dbReference type="EMBL" id="JAPDPI010000016">
    <property type="protein sequence ID" value="MCW3805798.1"/>
    <property type="molecule type" value="Genomic_DNA"/>
</dbReference>
<organism evidence="2 3">
    <name type="scientific">Plebeiibacterium marinum</name>
    <dbReference type="NCBI Taxonomy" id="2992111"/>
    <lineage>
        <taxon>Bacteria</taxon>
        <taxon>Pseudomonadati</taxon>
        <taxon>Bacteroidota</taxon>
        <taxon>Bacteroidia</taxon>
        <taxon>Marinilabiliales</taxon>
        <taxon>Marinilabiliaceae</taxon>
        <taxon>Plebeiibacterium</taxon>
    </lineage>
</organism>
<sequence>MRLNNFEIDSIKKACAEVFGEDAKVFLFGSRTNDQKKGGDIDLLIQNKGMKGSVVELKIDFLIKLKEYIGEQKVDVLIDVGQELDGVYITALEEGILL</sequence>
<dbReference type="Pfam" id="PF01909">
    <property type="entry name" value="NTP_transf_2"/>
    <property type="match status" value="1"/>
</dbReference>
<dbReference type="GO" id="GO:0016779">
    <property type="term" value="F:nucleotidyltransferase activity"/>
    <property type="evidence" value="ECO:0007669"/>
    <property type="project" value="InterPro"/>
</dbReference>
<dbReference type="InterPro" id="IPR002934">
    <property type="entry name" value="Polymerase_NTP_transf_dom"/>
</dbReference>
<keyword evidence="3" id="KW-1185">Reference proteome</keyword>
<dbReference type="SUPFAM" id="SSF81301">
    <property type="entry name" value="Nucleotidyltransferase"/>
    <property type="match status" value="1"/>
</dbReference>
<evidence type="ECO:0000313" key="3">
    <source>
        <dbReference type="Proteomes" id="UP001207408"/>
    </source>
</evidence>
<feature type="domain" description="Polymerase nucleotidyl transferase" evidence="1">
    <location>
        <begin position="9"/>
        <end position="97"/>
    </location>
</feature>
<protein>
    <submittedName>
        <fullName evidence="2">Nucleotidyltransferase domain-containing protein</fullName>
    </submittedName>
</protein>
<dbReference type="Gene3D" id="3.30.460.10">
    <property type="entry name" value="Beta Polymerase, domain 2"/>
    <property type="match status" value="1"/>
</dbReference>
<dbReference type="RefSeq" id="WP_301199164.1">
    <property type="nucleotide sequence ID" value="NZ_JAPDPI010000016.1"/>
</dbReference>
<evidence type="ECO:0000259" key="1">
    <source>
        <dbReference type="Pfam" id="PF01909"/>
    </source>
</evidence>
<name>A0AAE3MDI0_9BACT</name>